<evidence type="ECO:0000313" key="4">
    <source>
        <dbReference type="EMBL" id="KAJ6983538.1"/>
    </source>
</evidence>
<keyword evidence="3" id="KW-0443">Lipid metabolism</keyword>
<dbReference type="Proteomes" id="UP001164929">
    <property type="component" value="Chromosome 10"/>
</dbReference>
<keyword evidence="1" id="KW-0378">Hydrolase</keyword>
<dbReference type="AlphaFoldDB" id="A0AAD6MDH2"/>
<accession>A0AAD6MDH2</accession>
<comment type="caution">
    <text evidence="4">The sequence shown here is derived from an EMBL/GenBank/DDBJ whole genome shotgun (WGS) entry which is preliminary data.</text>
</comment>
<dbReference type="GO" id="GO:0016787">
    <property type="term" value="F:hydrolase activity"/>
    <property type="evidence" value="ECO:0007669"/>
    <property type="project" value="UniProtKB-KW"/>
</dbReference>
<evidence type="ECO:0000313" key="5">
    <source>
        <dbReference type="Proteomes" id="UP001164929"/>
    </source>
</evidence>
<evidence type="ECO:0000256" key="2">
    <source>
        <dbReference type="ARBA" id="ARBA00022963"/>
    </source>
</evidence>
<gene>
    <name evidence="4" type="ORF">NC653_026376</name>
</gene>
<dbReference type="EMBL" id="JAQIZT010000010">
    <property type="protein sequence ID" value="KAJ6983538.1"/>
    <property type="molecule type" value="Genomic_DNA"/>
</dbReference>
<protein>
    <submittedName>
        <fullName evidence="4">Uncharacterized protein</fullName>
    </submittedName>
</protein>
<dbReference type="PANTHER" id="PTHR46020">
    <property type="entry name" value="OSJNBB0059K02.9 PROTEIN"/>
    <property type="match status" value="1"/>
</dbReference>
<sequence length="118" mass="13485">MAAQIDFFQQLLKKKFTPNRTLILHCPGVPSRQRLHTYIQRNGNFQDLPAFTTSLINQLSANLKRIHGFGVRKNSSNSIAASWMPAIMTAFSSYQNCSESWNTAPSFTTRNWSRQYKG</sequence>
<evidence type="ECO:0000256" key="1">
    <source>
        <dbReference type="ARBA" id="ARBA00022801"/>
    </source>
</evidence>
<keyword evidence="5" id="KW-1185">Reference proteome</keyword>
<name>A0AAD6MDH2_9ROSI</name>
<proteinExistence type="predicted"/>
<keyword evidence="2" id="KW-0442">Lipid degradation</keyword>
<evidence type="ECO:0000256" key="3">
    <source>
        <dbReference type="ARBA" id="ARBA00023098"/>
    </source>
</evidence>
<organism evidence="4 5">
    <name type="scientific">Populus alba x Populus x berolinensis</name>
    <dbReference type="NCBI Taxonomy" id="444605"/>
    <lineage>
        <taxon>Eukaryota</taxon>
        <taxon>Viridiplantae</taxon>
        <taxon>Streptophyta</taxon>
        <taxon>Embryophyta</taxon>
        <taxon>Tracheophyta</taxon>
        <taxon>Spermatophyta</taxon>
        <taxon>Magnoliopsida</taxon>
        <taxon>eudicotyledons</taxon>
        <taxon>Gunneridae</taxon>
        <taxon>Pentapetalae</taxon>
        <taxon>rosids</taxon>
        <taxon>fabids</taxon>
        <taxon>Malpighiales</taxon>
        <taxon>Salicaceae</taxon>
        <taxon>Saliceae</taxon>
        <taxon>Populus</taxon>
    </lineage>
</organism>
<dbReference type="GO" id="GO:0016042">
    <property type="term" value="P:lipid catabolic process"/>
    <property type="evidence" value="ECO:0007669"/>
    <property type="project" value="UniProtKB-KW"/>
</dbReference>
<reference evidence="4" key="1">
    <citation type="journal article" date="2023" name="Mol. Ecol. Resour.">
        <title>Chromosome-level genome assembly of a triploid poplar Populus alba 'Berolinensis'.</title>
        <authorList>
            <person name="Chen S."/>
            <person name="Yu Y."/>
            <person name="Wang X."/>
            <person name="Wang S."/>
            <person name="Zhang T."/>
            <person name="Zhou Y."/>
            <person name="He R."/>
            <person name="Meng N."/>
            <person name="Wang Y."/>
            <person name="Liu W."/>
            <person name="Liu Z."/>
            <person name="Liu J."/>
            <person name="Guo Q."/>
            <person name="Huang H."/>
            <person name="Sederoff R.R."/>
            <person name="Wang G."/>
            <person name="Qu G."/>
            <person name="Chen S."/>
        </authorList>
    </citation>
    <scope>NUCLEOTIDE SEQUENCE</scope>
    <source>
        <strain evidence="4">SC-2020</strain>
    </source>
</reference>
<dbReference type="PANTHER" id="PTHR46020:SF4">
    <property type="entry name" value="OS04G0650200 PROTEIN"/>
    <property type="match status" value="1"/>
</dbReference>